<evidence type="ECO:0000313" key="16">
    <source>
        <dbReference type="Proteomes" id="UP000018050"/>
    </source>
</evidence>
<dbReference type="AlphaFoldDB" id="U6GFQ0"/>
<dbReference type="InterPro" id="IPR027417">
    <property type="entry name" value="P-loop_NTPase"/>
</dbReference>
<evidence type="ECO:0000256" key="6">
    <source>
        <dbReference type="ARBA" id="ARBA00022801"/>
    </source>
</evidence>
<dbReference type="PANTHER" id="PTHR11630">
    <property type="entry name" value="DNA REPLICATION LICENSING FACTOR MCM FAMILY MEMBER"/>
    <property type="match status" value="1"/>
</dbReference>
<reference evidence="15" key="2">
    <citation type="submission" date="2013-10" db="EMBL/GenBank/DDBJ databases">
        <authorList>
            <person name="Aslett M."/>
        </authorList>
    </citation>
    <scope>NUCLEOTIDE SEQUENCE [LARGE SCALE GENOMIC DNA]</scope>
    <source>
        <strain evidence="15">Houghton</strain>
    </source>
</reference>
<keyword evidence="6" id="KW-0378">Hydrolase</keyword>
<dbReference type="RefSeq" id="XP_013252218.1">
    <property type="nucleotide sequence ID" value="XM_013396764.1"/>
</dbReference>
<dbReference type="InterPro" id="IPR041562">
    <property type="entry name" value="MCM_lid"/>
</dbReference>
<dbReference type="PANTHER" id="PTHR11630:SF43">
    <property type="entry name" value="DNA REPLICATION LICENSING FACTOR MCM6"/>
    <property type="match status" value="1"/>
</dbReference>
<evidence type="ECO:0000259" key="14">
    <source>
        <dbReference type="PROSITE" id="PS50051"/>
    </source>
</evidence>
<evidence type="ECO:0000256" key="8">
    <source>
        <dbReference type="ARBA" id="ARBA00022840"/>
    </source>
</evidence>
<dbReference type="GO" id="GO:0016787">
    <property type="term" value="F:hydrolase activity"/>
    <property type="evidence" value="ECO:0007669"/>
    <property type="project" value="UniProtKB-KW"/>
</dbReference>
<name>U6GFQ0_EIMAC</name>
<evidence type="ECO:0000256" key="13">
    <source>
        <dbReference type="SAM" id="MobiDB-lite"/>
    </source>
</evidence>
<keyword evidence="5 12" id="KW-0547">Nucleotide-binding</keyword>
<keyword evidence="16" id="KW-1185">Reference proteome</keyword>
<keyword evidence="4" id="KW-0235">DNA replication</keyword>
<dbReference type="GO" id="GO:1902969">
    <property type="term" value="P:mitotic DNA replication"/>
    <property type="evidence" value="ECO:0007669"/>
    <property type="project" value="TreeGrafter"/>
</dbReference>
<feature type="region of interest" description="Disordered" evidence="13">
    <location>
        <begin position="462"/>
        <end position="494"/>
    </location>
</feature>
<dbReference type="OrthoDB" id="1744952at2759"/>
<evidence type="ECO:0000256" key="1">
    <source>
        <dbReference type="ARBA" id="ARBA00004123"/>
    </source>
</evidence>
<comment type="subcellular location">
    <subcellularLocation>
        <location evidence="1">Nucleus</location>
    </subcellularLocation>
</comment>
<sequence>MCIVGDPSTAKSQLLIWVEEFSPRAVFTSGKGSTAAGLTAAVVRDPDQGDYVLEAGALMYADQGICCIDEFDKMDEKDRVAIHEAMEQQTISIAKAGIQATLNARASVLAACNPRFGRYDRSKSFAANVQIPPPLLSRFDLLFTLIDEADEARDSAIFDHLASYHMSPEDAAATATAAIAADCLTQDELRLYVECAQKLKPIMTDEAKRRLVEAYVALRLLDSQPGAQHNMRITVRQLESLLRLSEAVARLHFSDFVLEQHAQEAVEIFRSSLHRILHTEDIQLSAAAAADGKDAGEAAAAAAEAAEAAEAAAAGGAAAEVRISHADYKLIASQLIDYIKQAEAEADCSAPFQGVSSRVVIEWWLEEVLQPEDTEELNAWSMKLQLILNRLIEKDRYILARPSPSGDAEDLLLRVHPNITDTSSIEGAAFASFGYKSFFHEDTAAAAAAEDEAAEAEAGKQAAATEETQTAAAATGAAAAAPNAPAAADDDDADLTTEEFDRIQQMLQQTQLDED</sequence>
<dbReference type="PROSITE" id="PS00847">
    <property type="entry name" value="MCM_1"/>
    <property type="match status" value="1"/>
</dbReference>
<dbReference type="Pfam" id="PF00493">
    <property type="entry name" value="MCM"/>
    <property type="match status" value="1"/>
</dbReference>
<comment type="similarity">
    <text evidence="2 12">Belongs to the MCM family.</text>
</comment>
<dbReference type="Proteomes" id="UP000018050">
    <property type="component" value="Unassembled WGS sequence"/>
</dbReference>
<dbReference type="Pfam" id="PF17855">
    <property type="entry name" value="MCM_lid"/>
    <property type="match status" value="1"/>
</dbReference>
<dbReference type="GO" id="GO:0042555">
    <property type="term" value="C:MCM complex"/>
    <property type="evidence" value="ECO:0007669"/>
    <property type="project" value="TreeGrafter"/>
</dbReference>
<evidence type="ECO:0000256" key="9">
    <source>
        <dbReference type="ARBA" id="ARBA00023125"/>
    </source>
</evidence>
<evidence type="ECO:0000256" key="4">
    <source>
        <dbReference type="ARBA" id="ARBA00022705"/>
    </source>
</evidence>
<evidence type="ECO:0000256" key="11">
    <source>
        <dbReference type="ARBA" id="ARBA00023306"/>
    </source>
</evidence>
<dbReference type="InterPro" id="IPR018525">
    <property type="entry name" value="MCM_CS"/>
</dbReference>
<dbReference type="InterPro" id="IPR041024">
    <property type="entry name" value="Mcm6_C"/>
</dbReference>
<evidence type="ECO:0000256" key="10">
    <source>
        <dbReference type="ARBA" id="ARBA00023242"/>
    </source>
</evidence>
<dbReference type="SUPFAM" id="SSF52540">
    <property type="entry name" value="P-loop containing nucleoside triphosphate hydrolases"/>
    <property type="match status" value="1"/>
</dbReference>
<dbReference type="GeneID" id="25270506"/>
<proteinExistence type="inferred from homology"/>
<dbReference type="SMART" id="SM00350">
    <property type="entry name" value="MCM"/>
    <property type="match status" value="1"/>
</dbReference>
<keyword evidence="10" id="KW-0539">Nucleus</keyword>
<dbReference type="EMBL" id="HG670659">
    <property type="protein sequence ID" value="CDI77414.1"/>
    <property type="molecule type" value="Genomic_DNA"/>
</dbReference>
<evidence type="ECO:0000256" key="2">
    <source>
        <dbReference type="ARBA" id="ARBA00008010"/>
    </source>
</evidence>
<dbReference type="GO" id="GO:0003697">
    <property type="term" value="F:single-stranded DNA binding"/>
    <property type="evidence" value="ECO:0007669"/>
    <property type="project" value="TreeGrafter"/>
</dbReference>
<dbReference type="GO" id="GO:0000727">
    <property type="term" value="P:double-strand break repair via break-induced replication"/>
    <property type="evidence" value="ECO:0007669"/>
    <property type="project" value="TreeGrafter"/>
</dbReference>
<protein>
    <recommendedName>
        <fullName evidence="3">DNA helicase</fullName>
        <ecNumber evidence="3">3.6.4.12</ecNumber>
    </recommendedName>
</protein>
<keyword evidence="8 12" id="KW-0067">ATP-binding</keyword>
<dbReference type="GO" id="GO:0005634">
    <property type="term" value="C:nucleus"/>
    <property type="evidence" value="ECO:0007669"/>
    <property type="project" value="UniProtKB-SubCell"/>
</dbReference>
<dbReference type="Gene3D" id="1.20.58.870">
    <property type="match status" value="1"/>
</dbReference>
<feature type="domain" description="MCM C-terminal AAA(+) ATPase" evidence="14">
    <location>
        <begin position="1"/>
        <end position="161"/>
    </location>
</feature>
<keyword evidence="9 12" id="KW-0238">DNA-binding</keyword>
<accession>U6GFQ0</accession>
<dbReference type="VEuPathDB" id="ToxoDB:EAH_00024360"/>
<evidence type="ECO:0000256" key="7">
    <source>
        <dbReference type="ARBA" id="ARBA00022806"/>
    </source>
</evidence>
<dbReference type="InterPro" id="IPR031327">
    <property type="entry name" value="MCM"/>
</dbReference>
<dbReference type="Pfam" id="PF18263">
    <property type="entry name" value="WHD_MCM6"/>
    <property type="match status" value="1"/>
</dbReference>
<dbReference type="EC" id="3.6.4.12" evidence="3"/>
<evidence type="ECO:0000256" key="12">
    <source>
        <dbReference type="RuleBase" id="RU004070"/>
    </source>
</evidence>
<dbReference type="GO" id="GO:1990518">
    <property type="term" value="F:single-stranded 3'-5' DNA helicase activity"/>
    <property type="evidence" value="ECO:0007669"/>
    <property type="project" value="TreeGrafter"/>
</dbReference>
<keyword evidence="7" id="KW-0347">Helicase</keyword>
<feature type="compositionally biased region" description="Low complexity" evidence="13">
    <location>
        <begin position="462"/>
        <end position="487"/>
    </location>
</feature>
<dbReference type="PROSITE" id="PS50051">
    <property type="entry name" value="MCM_2"/>
    <property type="match status" value="1"/>
</dbReference>
<dbReference type="Gene3D" id="3.40.50.300">
    <property type="entry name" value="P-loop containing nucleotide triphosphate hydrolases"/>
    <property type="match status" value="1"/>
</dbReference>
<evidence type="ECO:0000256" key="5">
    <source>
        <dbReference type="ARBA" id="ARBA00022741"/>
    </source>
</evidence>
<dbReference type="PRINTS" id="PR01657">
    <property type="entry name" value="MCMFAMILY"/>
</dbReference>
<gene>
    <name evidence="15" type="ORF">EAH_00024360</name>
</gene>
<evidence type="ECO:0000256" key="3">
    <source>
        <dbReference type="ARBA" id="ARBA00012551"/>
    </source>
</evidence>
<keyword evidence="11" id="KW-0131">Cell cycle</keyword>
<dbReference type="InterPro" id="IPR001208">
    <property type="entry name" value="MCM_dom"/>
</dbReference>
<dbReference type="GO" id="GO:0005524">
    <property type="term" value="F:ATP binding"/>
    <property type="evidence" value="ECO:0007669"/>
    <property type="project" value="UniProtKB-KW"/>
</dbReference>
<organism evidence="15 16">
    <name type="scientific">Eimeria acervulina</name>
    <name type="common">Coccidian parasite</name>
    <dbReference type="NCBI Taxonomy" id="5801"/>
    <lineage>
        <taxon>Eukaryota</taxon>
        <taxon>Sar</taxon>
        <taxon>Alveolata</taxon>
        <taxon>Apicomplexa</taxon>
        <taxon>Conoidasida</taxon>
        <taxon>Coccidia</taxon>
        <taxon>Eucoccidiorida</taxon>
        <taxon>Eimeriorina</taxon>
        <taxon>Eimeriidae</taxon>
        <taxon>Eimeria</taxon>
    </lineage>
</organism>
<evidence type="ECO:0000313" key="15">
    <source>
        <dbReference type="EMBL" id="CDI77414.1"/>
    </source>
</evidence>
<reference evidence="15" key="1">
    <citation type="submission" date="2013-10" db="EMBL/GenBank/DDBJ databases">
        <title>Genomic analysis of the causative agents of coccidiosis in chickens.</title>
        <authorList>
            <person name="Reid A.J."/>
            <person name="Blake D."/>
            <person name="Billington K."/>
            <person name="Browne H."/>
            <person name="Dunn M."/>
            <person name="Hung S."/>
            <person name="Kawahara F."/>
            <person name="Miranda-Saavedra D."/>
            <person name="Mourier T."/>
            <person name="Nagra H."/>
            <person name="Otto T.D."/>
            <person name="Rawlings N."/>
            <person name="Sanchez A."/>
            <person name="Sanders M."/>
            <person name="Subramaniam C."/>
            <person name="Tay Y."/>
            <person name="Dear P."/>
            <person name="Doerig C."/>
            <person name="Gruber A."/>
            <person name="Parkinson J."/>
            <person name="Shirley M."/>
            <person name="Wan K.L."/>
            <person name="Berriman M."/>
            <person name="Tomley F."/>
            <person name="Pain A."/>
        </authorList>
    </citation>
    <scope>NUCLEOTIDE SEQUENCE [LARGE SCALE GENOMIC DNA]</scope>
    <source>
        <strain evidence="15">Houghton</strain>
    </source>
</reference>